<sequence>MNKIKIKKPDSAKLRGWPFVMLAGVVLALLALLDRGGFSIGATGVTGCVMRVDAAEVNVRSTPGTELEPVRKLRQGDEVDAERIVTGGFRKLAGEGEWVLDQSLVPTTGSNC</sequence>
<name>A0A848DNP2_9PSEU</name>
<comment type="caution">
    <text evidence="1">The sequence shown here is derived from an EMBL/GenBank/DDBJ whole genome shotgun (WGS) entry which is preliminary data.</text>
</comment>
<dbReference type="EMBL" id="JAAXKZ010000107">
    <property type="protein sequence ID" value="NMH94372.1"/>
    <property type="molecule type" value="Genomic_DNA"/>
</dbReference>
<dbReference type="RefSeq" id="WP_169415056.1">
    <property type="nucleotide sequence ID" value="NZ_JAAXKZ010000107.1"/>
</dbReference>
<protein>
    <submittedName>
        <fullName evidence="1">SH3 domain-containing protein</fullName>
    </submittedName>
</protein>
<dbReference type="AlphaFoldDB" id="A0A848DNP2"/>
<accession>A0A848DNP2</accession>
<proteinExistence type="predicted"/>
<dbReference type="Proteomes" id="UP000586918">
    <property type="component" value="Unassembled WGS sequence"/>
</dbReference>
<organism evidence="1 2">
    <name type="scientific">Pseudonocardia bannensis</name>
    <dbReference type="NCBI Taxonomy" id="630973"/>
    <lineage>
        <taxon>Bacteria</taxon>
        <taxon>Bacillati</taxon>
        <taxon>Actinomycetota</taxon>
        <taxon>Actinomycetes</taxon>
        <taxon>Pseudonocardiales</taxon>
        <taxon>Pseudonocardiaceae</taxon>
        <taxon>Pseudonocardia</taxon>
    </lineage>
</organism>
<evidence type="ECO:0000313" key="1">
    <source>
        <dbReference type="EMBL" id="NMH94372.1"/>
    </source>
</evidence>
<reference evidence="1 2" key="1">
    <citation type="submission" date="2020-04" db="EMBL/GenBank/DDBJ databases">
        <authorList>
            <person name="Klaysubun C."/>
            <person name="Duangmal K."/>
            <person name="Lipun K."/>
        </authorList>
    </citation>
    <scope>NUCLEOTIDE SEQUENCE [LARGE SCALE GENOMIC DNA]</scope>
    <source>
        <strain evidence="1 2">DSM 45300</strain>
    </source>
</reference>
<gene>
    <name evidence="1" type="ORF">HF519_22885</name>
</gene>
<keyword evidence="2" id="KW-1185">Reference proteome</keyword>
<evidence type="ECO:0000313" key="2">
    <source>
        <dbReference type="Proteomes" id="UP000586918"/>
    </source>
</evidence>